<organism evidence="1 2">
    <name type="scientific">Stephania yunnanensis</name>
    <dbReference type="NCBI Taxonomy" id="152371"/>
    <lineage>
        <taxon>Eukaryota</taxon>
        <taxon>Viridiplantae</taxon>
        <taxon>Streptophyta</taxon>
        <taxon>Embryophyta</taxon>
        <taxon>Tracheophyta</taxon>
        <taxon>Spermatophyta</taxon>
        <taxon>Magnoliopsida</taxon>
        <taxon>Ranunculales</taxon>
        <taxon>Menispermaceae</taxon>
        <taxon>Menispermoideae</taxon>
        <taxon>Cissampelideae</taxon>
        <taxon>Stephania</taxon>
    </lineage>
</organism>
<dbReference type="AlphaFoldDB" id="A0AAP0P3Z2"/>
<evidence type="ECO:0000313" key="2">
    <source>
        <dbReference type="Proteomes" id="UP001420932"/>
    </source>
</evidence>
<accession>A0AAP0P3Z2</accession>
<keyword evidence="2" id="KW-1185">Reference proteome</keyword>
<dbReference type="Proteomes" id="UP001420932">
    <property type="component" value="Unassembled WGS sequence"/>
</dbReference>
<gene>
    <name evidence="1" type="ORF">Syun_016502</name>
</gene>
<protein>
    <submittedName>
        <fullName evidence="1">Uncharacterized protein</fullName>
    </submittedName>
</protein>
<comment type="caution">
    <text evidence="1">The sequence shown here is derived from an EMBL/GenBank/DDBJ whole genome shotgun (WGS) entry which is preliminary data.</text>
</comment>
<sequence length="182" mass="19955">MNRPRPVEIHLGKRVREVDDGQRRRVGGGQRWIVPDLWWHWVETRWSRAEMAPVDRFKGRLSPCRTGQGPVLPLACSCPLGRGGDPPPWSIDGGYLPSQGWPGAQSCPCQPSGSATMEVGVVTKPPRSPPSQRWRGQLGGVITLLTTATVRPLPVASITARLVDAINHQKSGFPPLFCQSQV</sequence>
<reference evidence="1 2" key="1">
    <citation type="submission" date="2024-01" db="EMBL/GenBank/DDBJ databases">
        <title>Genome assemblies of Stephania.</title>
        <authorList>
            <person name="Yang L."/>
        </authorList>
    </citation>
    <scope>NUCLEOTIDE SEQUENCE [LARGE SCALE GENOMIC DNA]</scope>
    <source>
        <strain evidence="1">YNDBR</strain>
        <tissue evidence="1">Leaf</tissue>
    </source>
</reference>
<proteinExistence type="predicted"/>
<evidence type="ECO:0000313" key="1">
    <source>
        <dbReference type="EMBL" id="KAK9127705.1"/>
    </source>
</evidence>
<name>A0AAP0P3Z2_9MAGN</name>
<dbReference type="EMBL" id="JBBNAF010000007">
    <property type="protein sequence ID" value="KAK9127705.1"/>
    <property type="molecule type" value="Genomic_DNA"/>
</dbReference>